<dbReference type="EMBL" id="QYBC01000012">
    <property type="protein sequence ID" value="RYB03961.1"/>
    <property type="molecule type" value="Genomic_DNA"/>
</dbReference>
<dbReference type="Proteomes" id="UP000289411">
    <property type="component" value="Unassembled WGS sequence"/>
</dbReference>
<evidence type="ECO:0008006" key="3">
    <source>
        <dbReference type="Google" id="ProtNLM"/>
    </source>
</evidence>
<accession>A0A4Q2RBY8</accession>
<evidence type="ECO:0000313" key="2">
    <source>
        <dbReference type="Proteomes" id="UP000289411"/>
    </source>
</evidence>
<organism evidence="1 2">
    <name type="scientific">Lichenibacterium ramalinae</name>
    <dbReference type="NCBI Taxonomy" id="2316527"/>
    <lineage>
        <taxon>Bacteria</taxon>
        <taxon>Pseudomonadati</taxon>
        <taxon>Pseudomonadota</taxon>
        <taxon>Alphaproteobacteria</taxon>
        <taxon>Hyphomicrobiales</taxon>
        <taxon>Lichenihabitantaceae</taxon>
        <taxon>Lichenibacterium</taxon>
    </lineage>
</organism>
<dbReference type="AlphaFoldDB" id="A0A4Q2RBY8"/>
<comment type="caution">
    <text evidence="1">The sequence shown here is derived from an EMBL/GenBank/DDBJ whole genome shotgun (WGS) entry which is preliminary data.</text>
</comment>
<reference evidence="1 2" key="2">
    <citation type="submission" date="2019-02" db="EMBL/GenBank/DDBJ databases">
        <title>'Lichenibacterium ramalinii' gen. nov. sp. nov., 'Lichenibacterium minor' gen. nov. sp. nov.</title>
        <authorList>
            <person name="Pankratov T."/>
        </authorList>
    </citation>
    <scope>NUCLEOTIDE SEQUENCE [LARGE SCALE GENOMIC DNA]</scope>
    <source>
        <strain evidence="1 2">RmlP001</strain>
    </source>
</reference>
<sequence length="120" mass="12695">MCAFALVLSLPGDSLAGPAFSFFHRLGLNETVWAFAFGATGSLRVAALYINGRSPRTPYARMLGAFLGFLGWGEVGVLVQQGTAAAFGVAAPDAAIYGLLAAMELRSLYRASYDARYVAH</sequence>
<proteinExistence type="predicted"/>
<keyword evidence="2" id="KW-1185">Reference proteome</keyword>
<gene>
    <name evidence="1" type="ORF">D3272_15335</name>
</gene>
<protein>
    <recommendedName>
        <fullName evidence="3">DUF4345 domain-containing protein</fullName>
    </recommendedName>
</protein>
<reference evidence="1 2" key="1">
    <citation type="submission" date="2018-09" db="EMBL/GenBank/DDBJ databases">
        <authorList>
            <person name="Grouzdev D.S."/>
            <person name="Krutkina M.S."/>
        </authorList>
    </citation>
    <scope>NUCLEOTIDE SEQUENCE [LARGE SCALE GENOMIC DNA]</scope>
    <source>
        <strain evidence="1 2">RmlP001</strain>
    </source>
</reference>
<evidence type="ECO:0000313" key="1">
    <source>
        <dbReference type="EMBL" id="RYB03961.1"/>
    </source>
</evidence>
<name>A0A4Q2RBY8_9HYPH</name>